<dbReference type="Pfam" id="PF14730">
    <property type="entry name" value="DUF4468"/>
    <property type="match status" value="1"/>
</dbReference>
<keyword evidence="1" id="KW-0732">Signal</keyword>
<feature type="chain" id="PRO_5015036559" description="DUF4468 domain-containing protein" evidence="1">
    <location>
        <begin position="23"/>
        <end position="163"/>
    </location>
</feature>
<dbReference type="KEGG" id="abau:IX87_18750"/>
<evidence type="ECO:0000313" key="3">
    <source>
        <dbReference type="EMBL" id="OTM86398.1"/>
    </source>
</evidence>
<protein>
    <recommendedName>
        <fullName evidence="2">DUF4468 domain-containing protein</fullName>
    </recommendedName>
</protein>
<dbReference type="EMBL" id="NGEL01000116">
    <property type="protein sequence ID" value="OTM86398.1"/>
    <property type="molecule type" value="Genomic_DNA"/>
</dbReference>
<gene>
    <name evidence="3" type="ORF">B9X95_10545</name>
</gene>
<evidence type="ECO:0000313" key="4">
    <source>
        <dbReference type="Proteomes" id="UP000194699"/>
    </source>
</evidence>
<dbReference type="InterPro" id="IPR027823">
    <property type="entry name" value="DUF4468"/>
</dbReference>
<dbReference type="Proteomes" id="UP000194699">
    <property type="component" value="Unassembled WGS sequence"/>
</dbReference>
<proteinExistence type="predicted"/>
<dbReference type="RefSeq" id="WP_024437290.1">
    <property type="nucleotide sequence ID" value="NZ_BBTD01000075.1"/>
</dbReference>
<reference evidence="3 4" key="1">
    <citation type="submission" date="2017-05" db="EMBL/GenBank/DDBJ databases">
        <authorList>
            <person name="Song R."/>
            <person name="Chenine A.L."/>
            <person name="Ruprecht R.M."/>
        </authorList>
    </citation>
    <scope>NUCLEOTIDE SEQUENCE [LARGE SCALE GENOMIC DNA]</scope>
    <source>
        <strain evidence="3 4">PR350</strain>
    </source>
</reference>
<feature type="domain" description="DUF4468" evidence="2">
    <location>
        <begin position="40"/>
        <end position="122"/>
    </location>
</feature>
<organism evidence="3 4">
    <name type="scientific">Acinetobacter baumannii</name>
    <dbReference type="NCBI Taxonomy" id="470"/>
    <lineage>
        <taxon>Bacteria</taxon>
        <taxon>Pseudomonadati</taxon>
        <taxon>Pseudomonadota</taxon>
        <taxon>Gammaproteobacteria</taxon>
        <taxon>Moraxellales</taxon>
        <taxon>Moraxellaceae</taxon>
        <taxon>Acinetobacter</taxon>
        <taxon>Acinetobacter calcoaceticus/baumannii complex</taxon>
    </lineage>
</organism>
<sequence length="163" mass="18711">MKKVIFTAFLSYFLIVTSQVQARTFYTTEHVRIIENLNGDKSNLFKNSKKWVANNFNSAQDVIQYESPEEGQLIIRGIASPLCDSTVSKMQCNGYSQAKISFNLTIDLKDKRARLKFSNYGYARFGNTPIDDPITYKLMLNRFDSLSNDFEKTLSTSNNNDSW</sequence>
<comment type="caution">
    <text evidence="3">The sequence shown here is derived from an EMBL/GenBank/DDBJ whole genome shotgun (WGS) entry which is preliminary data.</text>
</comment>
<evidence type="ECO:0000259" key="2">
    <source>
        <dbReference type="Pfam" id="PF14730"/>
    </source>
</evidence>
<accession>A0A0E1FN59</accession>
<dbReference type="Gene3D" id="3.30.530.80">
    <property type="match status" value="1"/>
</dbReference>
<name>A0A0E1FN59_ACIBA</name>
<dbReference type="AlphaFoldDB" id="A0A0E1FN59"/>
<evidence type="ECO:0000256" key="1">
    <source>
        <dbReference type="SAM" id="SignalP"/>
    </source>
</evidence>
<feature type="signal peptide" evidence="1">
    <location>
        <begin position="1"/>
        <end position="22"/>
    </location>
</feature>